<keyword evidence="2" id="KW-0732">Signal</keyword>
<dbReference type="AlphaFoldDB" id="A0A1Y1JSX9"/>
<protein>
    <recommendedName>
        <fullName evidence="5">Pv-fam-d protein</fullName>
    </recommendedName>
</protein>
<evidence type="ECO:0008006" key="5">
    <source>
        <dbReference type="Google" id="ProtNLM"/>
    </source>
</evidence>
<dbReference type="OrthoDB" id="380349at2759"/>
<dbReference type="EMBL" id="BDQF01000015">
    <property type="protein sequence ID" value="GAW83892.1"/>
    <property type="molecule type" value="Genomic_DNA"/>
</dbReference>
<dbReference type="OMA" id="GLENDIH"/>
<evidence type="ECO:0000313" key="4">
    <source>
        <dbReference type="Proteomes" id="UP000195521"/>
    </source>
</evidence>
<evidence type="ECO:0000313" key="3">
    <source>
        <dbReference type="EMBL" id="GAW83892.1"/>
    </source>
</evidence>
<organism evidence="3 4">
    <name type="scientific">Plasmodium gonderi</name>
    <dbReference type="NCBI Taxonomy" id="77519"/>
    <lineage>
        <taxon>Eukaryota</taxon>
        <taxon>Sar</taxon>
        <taxon>Alveolata</taxon>
        <taxon>Apicomplexa</taxon>
        <taxon>Aconoidasida</taxon>
        <taxon>Haemosporida</taxon>
        <taxon>Plasmodiidae</taxon>
        <taxon>Plasmodium</taxon>
        <taxon>Plasmodium (Plasmodium)</taxon>
    </lineage>
</organism>
<keyword evidence="1" id="KW-1133">Transmembrane helix</keyword>
<feature type="signal peptide" evidence="2">
    <location>
        <begin position="1"/>
        <end position="20"/>
    </location>
</feature>
<dbReference type="RefSeq" id="XP_028546481.1">
    <property type="nucleotide sequence ID" value="XM_028690680.1"/>
</dbReference>
<dbReference type="GeneID" id="39750640"/>
<accession>A0A1Y1JSX9</accession>
<name>A0A1Y1JSX9_PLAGO</name>
<evidence type="ECO:0000256" key="1">
    <source>
        <dbReference type="SAM" id="Phobius"/>
    </source>
</evidence>
<sequence length="307" mass="36451">MLSFINGFTFALLIITGAYSFETSSNDNIWYKNVNPKGNFDERASILRRQNVEDKSLDKNEHLKERIIDMIDDKHYNYRRKIDTLVNNDKVLNLHDELRCDKKFQKSDKEFILGENMDNLFDTLKKNNDFDNFYNSCESVNEDASHSLRGLENDIHFEDSSDNLKHNNCLEDKYKLIRQKRCLHKFRNQANIGKINDPHIVKFFKKMDSKLESEILNLLENYNRYYVDEYKPRNISSTLKRNRMYLPFILNVFIIIMFALSGSLLGICTFQILGILMAIYYKYKTHKCQKLMDRIKNTSRVPLKAMK</sequence>
<gene>
    <name evidence="3" type="ORF">PGO_146920</name>
</gene>
<keyword evidence="1" id="KW-0472">Membrane</keyword>
<proteinExistence type="predicted"/>
<evidence type="ECO:0000256" key="2">
    <source>
        <dbReference type="SAM" id="SignalP"/>
    </source>
</evidence>
<dbReference type="Proteomes" id="UP000195521">
    <property type="component" value="Unassembled WGS sequence"/>
</dbReference>
<keyword evidence="1" id="KW-0812">Transmembrane</keyword>
<feature type="transmembrane region" description="Helical" evidence="1">
    <location>
        <begin position="248"/>
        <end position="281"/>
    </location>
</feature>
<comment type="caution">
    <text evidence="3">The sequence shown here is derived from an EMBL/GenBank/DDBJ whole genome shotgun (WGS) entry which is preliminary data.</text>
</comment>
<reference evidence="4" key="1">
    <citation type="submission" date="2017-04" db="EMBL/GenBank/DDBJ databases">
        <title>Plasmodium gonderi genome.</title>
        <authorList>
            <person name="Arisue N."/>
            <person name="Honma H."/>
            <person name="Kawai S."/>
            <person name="Tougan T."/>
            <person name="Tanabe K."/>
            <person name="Horii T."/>
        </authorList>
    </citation>
    <scope>NUCLEOTIDE SEQUENCE [LARGE SCALE GENOMIC DNA]</scope>
    <source>
        <strain evidence="4">ATCC 30045</strain>
    </source>
</reference>
<feature type="chain" id="PRO_5012688609" description="Pv-fam-d protein" evidence="2">
    <location>
        <begin position="21"/>
        <end position="307"/>
    </location>
</feature>
<keyword evidence="4" id="KW-1185">Reference proteome</keyword>